<dbReference type="GO" id="GO:0032543">
    <property type="term" value="P:mitochondrial translation"/>
    <property type="evidence" value="ECO:0007669"/>
    <property type="project" value="InterPro"/>
</dbReference>
<dbReference type="STRING" id="554055.A0A2P6VID2"/>
<dbReference type="OrthoDB" id="283424at2759"/>
<evidence type="ECO:0000259" key="2">
    <source>
        <dbReference type="Pfam" id="PF10213"/>
    </source>
</evidence>
<feature type="region of interest" description="Disordered" evidence="1">
    <location>
        <begin position="31"/>
        <end position="103"/>
    </location>
</feature>
<dbReference type="Proteomes" id="UP000239649">
    <property type="component" value="Unassembled WGS sequence"/>
</dbReference>
<name>A0A2P6VID2_9CHLO</name>
<keyword evidence="4" id="KW-1185">Reference proteome</keyword>
<dbReference type="PANTHER" id="PTHR13490:SF0">
    <property type="entry name" value="SMALL RIBOSOMAL SUBUNIT PROTEIN MS35"/>
    <property type="match status" value="1"/>
</dbReference>
<accession>A0A2P6VID2</accession>
<dbReference type="GO" id="GO:0003735">
    <property type="term" value="F:structural constituent of ribosome"/>
    <property type="evidence" value="ECO:0007669"/>
    <property type="project" value="InterPro"/>
</dbReference>
<dbReference type="AlphaFoldDB" id="A0A2P6VID2"/>
<dbReference type="EMBL" id="LHPF02000006">
    <property type="protein sequence ID" value="PSC73842.1"/>
    <property type="molecule type" value="Genomic_DNA"/>
</dbReference>
<sequence length="354" mass="39007">MLTSLQRLASVPGRPAFGFWGTGITAAAAACSSSSSSDMLRGVRGYADEAGGEQQPPAGEAQPAAAEGGSPDGPAAAEADAPAPTGPEAVHPALIDPVDGSSVPPELFTKRQLMWMGVESPEKTRHFLPKLARKELGSFADEWADEEFDVEQEMYAEFPDNKPLYDLHEAVPEIYQPASPLFDKLQRMKEQHPDMLMDQFLREVVGVEAEPEAPPRPDARPIIRWQVRHVLAVGTNEPHPASKKVKAWVYLRDLQRDQGLTDVALQHIALVSGPRYNPNTGVLKLTSARHPHREANRAHILQMLHALVEEGHRKHPAPQQQQSQQQPEQQPEQQAQQQQAQQQQQQQQQEGAAP</sequence>
<evidence type="ECO:0000313" key="4">
    <source>
        <dbReference type="Proteomes" id="UP000239649"/>
    </source>
</evidence>
<evidence type="ECO:0000256" key="1">
    <source>
        <dbReference type="SAM" id="MobiDB-lite"/>
    </source>
</evidence>
<feature type="compositionally biased region" description="Low complexity" evidence="1">
    <location>
        <begin position="52"/>
        <end position="89"/>
    </location>
</feature>
<protein>
    <submittedName>
        <fullName evidence="3">28S ribosomal mitochondrial</fullName>
    </submittedName>
</protein>
<dbReference type="InterPro" id="IPR039848">
    <property type="entry name" value="Ribosomal_mS35_mt"/>
</dbReference>
<feature type="compositionally biased region" description="Low complexity" evidence="1">
    <location>
        <begin position="317"/>
        <end position="354"/>
    </location>
</feature>
<reference evidence="3 4" key="1">
    <citation type="journal article" date="2018" name="Plant J.">
        <title>Genome sequences of Chlorella sorokiniana UTEX 1602 and Micractinium conductrix SAG 241.80: implications to maltose excretion by a green alga.</title>
        <authorList>
            <person name="Arriola M.B."/>
            <person name="Velmurugan N."/>
            <person name="Zhang Y."/>
            <person name="Plunkett M.H."/>
            <person name="Hondzo H."/>
            <person name="Barney B.M."/>
        </authorList>
    </citation>
    <scope>NUCLEOTIDE SEQUENCE [LARGE SCALE GENOMIC DNA]</scope>
    <source>
        <strain evidence="3 4">SAG 241.80</strain>
    </source>
</reference>
<dbReference type="Pfam" id="PF10213">
    <property type="entry name" value="MRP-S28"/>
    <property type="match status" value="1"/>
</dbReference>
<feature type="domain" description="Small ribosomal subunit protein mS35 mitochondrial conserved" evidence="2">
    <location>
        <begin position="233"/>
        <end position="316"/>
    </location>
</feature>
<evidence type="ECO:0000313" key="3">
    <source>
        <dbReference type="EMBL" id="PSC73842.1"/>
    </source>
</evidence>
<dbReference type="PROSITE" id="PS51257">
    <property type="entry name" value="PROKAR_LIPOPROTEIN"/>
    <property type="match status" value="1"/>
</dbReference>
<gene>
    <name evidence="3" type="ORF">C2E20_2909</name>
</gene>
<proteinExistence type="predicted"/>
<dbReference type="InterPro" id="IPR019349">
    <property type="entry name" value="Ribosomal_mS35_mit"/>
</dbReference>
<dbReference type="PANTHER" id="PTHR13490">
    <property type="entry name" value="MITOCHONDRIAL 28S RIBOSOMAL PROTEIN S28"/>
    <property type="match status" value="1"/>
</dbReference>
<feature type="region of interest" description="Disordered" evidence="1">
    <location>
        <begin position="311"/>
        <end position="354"/>
    </location>
</feature>
<comment type="caution">
    <text evidence="3">The sequence shown here is derived from an EMBL/GenBank/DDBJ whole genome shotgun (WGS) entry which is preliminary data.</text>
</comment>
<organism evidence="3 4">
    <name type="scientific">Micractinium conductrix</name>
    <dbReference type="NCBI Taxonomy" id="554055"/>
    <lineage>
        <taxon>Eukaryota</taxon>
        <taxon>Viridiplantae</taxon>
        <taxon>Chlorophyta</taxon>
        <taxon>core chlorophytes</taxon>
        <taxon>Trebouxiophyceae</taxon>
        <taxon>Chlorellales</taxon>
        <taxon>Chlorellaceae</taxon>
        <taxon>Chlorella clade</taxon>
        <taxon>Micractinium</taxon>
    </lineage>
</organism>
<dbReference type="GO" id="GO:0005763">
    <property type="term" value="C:mitochondrial small ribosomal subunit"/>
    <property type="evidence" value="ECO:0007669"/>
    <property type="project" value="TreeGrafter"/>
</dbReference>